<reference evidence="5 6" key="1">
    <citation type="journal article" date="2018" name="Nat. Microbiol.">
        <title>Leveraging single-cell genomics to expand the fungal tree of life.</title>
        <authorList>
            <person name="Ahrendt S.R."/>
            <person name="Quandt C.A."/>
            <person name="Ciobanu D."/>
            <person name="Clum A."/>
            <person name="Salamov A."/>
            <person name="Andreopoulos B."/>
            <person name="Cheng J.F."/>
            <person name="Woyke T."/>
            <person name="Pelin A."/>
            <person name="Henrissat B."/>
            <person name="Reynolds N.K."/>
            <person name="Benny G.L."/>
            <person name="Smith M.E."/>
            <person name="James T.Y."/>
            <person name="Grigoriev I.V."/>
        </authorList>
    </citation>
    <scope>NUCLEOTIDE SEQUENCE [LARGE SCALE GENOMIC DNA]</scope>
    <source>
        <strain evidence="5 6">ATCC 52028</strain>
    </source>
</reference>
<dbReference type="SUPFAM" id="SSF52833">
    <property type="entry name" value="Thioredoxin-like"/>
    <property type="match status" value="1"/>
</dbReference>
<organism evidence="4 6">
    <name type="scientific">Caulochytrium protostelioides</name>
    <dbReference type="NCBI Taxonomy" id="1555241"/>
    <lineage>
        <taxon>Eukaryota</taxon>
        <taxon>Fungi</taxon>
        <taxon>Fungi incertae sedis</taxon>
        <taxon>Chytridiomycota</taxon>
        <taxon>Chytridiomycota incertae sedis</taxon>
        <taxon>Chytridiomycetes</taxon>
        <taxon>Caulochytriales</taxon>
        <taxon>Caulochytriaceae</taxon>
        <taxon>Caulochytrium</taxon>
    </lineage>
</organism>
<reference evidence="3" key="3">
    <citation type="submission" date="2018-08" db="EMBL/GenBank/DDBJ databases">
        <title>Leveraging single-cell genomics to expand the Fungal Tree of Life.</title>
        <authorList>
            <consortium name="DOE Joint Genome Institute"/>
            <person name="Ahrendt S.R."/>
            <person name="Quandt C.A."/>
            <person name="Ciobanu D."/>
            <person name="Clum A."/>
            <person name="Salamov A."/>
            <person name="Andreopoulos B."/>
            <person name="Cheng J.-F."/>
            <person name="Woyke T."/>
            <person name="Pelin A."/>
            <person name="Henrissat B."/>
            <person name="Reynolds N."/>
            <person name="Benny G.L."/>
            <person name="Smith M.E."/>
            <person name="James T.Y."/>
            <person name="Grigoriev I.V."/>
        </authorList>
    </citation>
    <scope>NUCLEOTIDE SEQUENCE</scope>
    <source>
        <strain evidence="3">ATCC 52028</strain>
    </source>
</reference>
<evidence type="ECO:0000313" key="6">
    <source>
        <dbReference type="Proteomes" id="UP000274922"/>
    </source>
</evidence>
<dbReference type="Proteomes" id="UP000274922">
    <property type="component" value="Unassembled WGS sequence"/>
</dbReference>
<dbReference type="EMBL" id="ML014215">
    <property type="protein sequence ID" value="RKP00447.1"/>
    <property type="molecule type" value="Genomic_DNA"/>
</dbReference>
<feature type="non-terminal residue" evidence="4">
    <location>
        <position position="1"/>
    </location>
</feature>
<protein>
    <submittedName>
        <fullName evidence="3">Thioredoxin-like protein</fullName>
    </submittedName>
</protein>
<dbReference type="Proteomes" id="UP000268535">
    <property type="component" value="Unassembled WGS sequence"/>
</dbReference>
<name>A0A4P9X5M9_9FUNG</name>
<dbReference type="EMBL" id="ML009664">
    <property type="protein sequence ID" value="RKO96733.1"/>
    <property type="molecule type" value="Genomic_DNA"/>
</dbReference>
<evidence type="ECO:0000259" key="2">
    <source>
        <dbReference type="Pfam" id="PF00085"/>
    </source>
</evidence>
<evidence type="ECO:0000313" key="5">
    <source>
        <dbReference type="Proteomes" id="UP000268535"/>
    </source>
</evidence>
<dbReference type="CDD" id="cd02947">
    <property type="entry name" value="TRX_family"/>
    <property type="match status" value="1"/>
</dbReference>
<reference evidence="4" key="2">
    <citation type="submission" date="2018-04" db="EMBL/GenBank/DDBJ databases">
        <title>Leveraging single-cell genomics to expand the Fungal Tree of Life.</title>
        <authorList>
            <consortium name="DOE Joint Genome Institute"/>
            <person name="Ahrendt S.R."/>
            <person name="Quandt C.A."/>
            <person name="Ciobanu D."/>
            <person name="Clum A."/>
            <person name="Salamov A."/>
            <person name="Andreopoulos B."/>
            <person name="Cheng J.-F."/>
            <person name="Woyke T."/>
            <person name="Pelin A."/>
            <person name="Henrissat B."/>
            <person name="Benny G.L."/>
            <person name="Smith M.E."/>
            <person name="James T.Y."/>
            <person name="Grigoriev I.V."/>
        </authorList>
    </citation>
    <scope>NUCLEOTIDE SEQUENCE</scope>
    <source>
        <strain evidence="4">ATCC 52028</strain>
    </source>
</reference>
<dbReference type="AlphaFoldDB" id="A0A4P9X5M9"/>
<keyword evidence="1" id="KW-1015">Disulfide bond</keyword>
<dbReference type="Gene3D" id="3.40.30.10">
    <property type="entry name" value="Glutaredoxin"/>
    <property type="match status" value="1"/>
</dbReference>
<feature type="domain" description="Thioredoxin" evidence="2">
    <location>
        <begin position="1"/>
        <end position="73"/>
    </location>
</feature>
<accession>A0A4P9X5M9</accession>
<dbReference type="InterPro" id="IPR013766">
    <property type="entry name" value="Thioredoxin_domain"/>
</dbReference>
<sequence>VHVFTTWCGLCKIIAPRFEEWSKFTKATFCKIDVDELGNVAAEAKVSVMPTFNLYRAGKLLEQVVSADDNTLETCFKTHCASTLNPTLDRSARPF</sequence>
<evidence type="ECO:0000313" key="4">
    <source>
        <dbReference type="EMBL" id="RKP00447.1"/>
    </source>
</evidence>
<evidence type="ECO:0000256" key="1">
    <source>
        <dbReference type="ARBA" id="ARBA00023157"/>
    </source>
</evidence>
<evidence type="ECO:0000313" key="3">
    <source>
        <dbReference type="EMBL" id="RKO96733.1"/>
    </source>
</evidence>
<gene>
    <name evidence="3" type="ORF">CAUPRSCDRAFT_7701</name>
    <name evidence="4" type="ORF">CXG81DRAFT_13211</name>
</gene>
<dbReference type="PANTHER" id="PTHR46115">
    <property type="entry name" value="THIOREDOXIN-LIKE PROTEIN 1"/>
    <property type="match status" value="1"/>
</dbReference>
<dbReference type="InterPro" id="IPR036249">
    <property type="entry name" value="Thioredoxin-like_sf"/>
</dbReference>
<dbReference type="Pfam" id="PF00085">
    <property type="entry name" value="Thioredoxin"/>
    <property type="match status" value="1"/>
</dbReference>
<proteinExistence type="predicted"/>
<keyword evidence="6" id="KW-1185">Reference proteome</keyword>
<dbReference type="STRING" id="1555241.A0A4P9X5M9"/>
<dbReference type="OrthoDB" id="10263751at2759"/>